<evidence type="ECO:0000313" key="12">
    <source>
        <dbReference type="Proteomes" id="UP000285883"/>
    </source>
</evidence>
<dbReference type="InterPro" id="IPR000846">
    <property type="entry name" value="DapB_N"/>
</dbReference>
<dbReference type="PROSITE" id="PS01298">
    <property type="entry name" value="DAPB"/>
    <property type="match status" value="1"/>
</dbReference>
<dbReference type="SUPFAM" id="SSF55347">
    <property type="entry name" value="Glyceraldehyde-3-phosphate dehydrogenase-like, C-terminal domain"/>
    <property type="match status" value="1"/>
</dbReference>
<dbReference type="Gene3D" id="3.40.50.720">
    <property type="entry name" value="NAD(P)-binding Rossmann-like Domain"/>
    <property type="match status" value="1"/>
</dbReference>
<evidence type="ECO:0000256" key="1">
    <source>
        <dbReference type="ARBA" id="ARBA00022490"/>
    </source>
</evidence>
<name>A0A3R7JZG8_9STRA</name>
<dbReference type="STRING" id="325452.A0A3R7JZG8"/>
<dbReference type="CDD" id="cd00609">
    <property type="entry name" value="AAT_like"/>
    <property type="match status" value="1"/>
</dbReference>
<keyword evidence="1" id="KW-0963">Cytoplasm</keyword>
<dbReference type="InterPro" id="IPR022663">
    <property type="entry name" value="DapB_C"/>
</dbReference>
<reference evidence="7" key="3">
    <citation type="submission" date="2020-06" db="EMBL/GenBank/DDBJ databases">
        <authorList>
            <person name="Studholme D.J."/>
        </authorList>
    </citation>
    <scope>NUCLEOTIDE SEQUENCE</scope>
    <source>
        <strain evidence="8">NZFS 2646</strain>
        <strain evidence="7">NZFS 3630</strain>
    </source>
</reference>
<evidence type="ECO:0000256" key="3">
    <source>
        <dbReference type="ARBA" id="ARBA00023002"/>
    </source>
</evidence>
<evidence type="ECO:0000259" key="4">
    <source>
        <dbReference type="Pfam" id="PF00155"/>
    </source>
</evidence>
<dbReference type="Pfam" id="PF00155">
    <property type="entry name" value="Aminotran_1_2"/>
    <property type="match status" value="1"/>
</dbReference>
<dbReference type="EMBL" id="JPWU03000086">
    <property type="protein sequence ID" value="KAG2527164.1"/>
    <property type="molecule type" value="Genomic_DNA"/>
</dbReference>
<feature type="domain" description="Dihydrodipicolinate reductase C-terminal" evidence="6">
    <location>
        <begin position="447"/>
        <end position="554"/>
    </location>
</feature>
<dbReference type="SUPFAM" id="SSF53383">
    <property type="entry name" value="PLP-dependent transferases"/>
    <property type="match status" value="1"/>
</dbReference>
<dbReference type="GO" id="GO:0008839">
    <property type="term" value="F:4-hydroxy-tetrahydrodipicolinate reductase"/>
    <property type="evidence" value="ECO:0007669"/>
    <property type="project" value="InterPro"/>
</dbReference>
<dbReference type="Proteomes" id="UP000785171">
    <property type="component" value="Unassembled WGS sequence"/>
</dbReference>
<dbReference type="EMBL" id="JPWV03000036">
    <property type="protein sequence ID" value="KAG2528713.1"/>
    <property type="molecule type" value="Genomic_DNA"/>
</dbReference>
<dbReference type="EMBL" id="MAYM02000511">
    <property type="protein sequence ID" value="RLN37911.1"/>
    <property type="molecule type" value="Genomic_DNA"/>
</dbReference>
<dbReference type="PANTHER" id="PTHR42858:SF1">
    <property type="entry name" value="LD15494P"/>
    <property type="match status" value="1"/>
</dbReference>
<evidence type="ECO:0000313" key="9">
    <source>
        <dbReference type="EMBL" id="RLN37911.1"/>
    </source>
</evidence>
<dbReference type="Proteomes" id="UP000285883">
    <property type="component" value="Unassembled WGS sequence"/>
</dbReference>
<dbReference type="GO" id="GO:0047536">
    <property type="term" value="F:2-aminoadipate transaminase activity"/>
    <property type="evidence" value="ECO:0007669"/>
    <property type="project" value="TreeGrafter"/>
</dbReference>
<evidence type="ECO:0000313" key="10">
    <source>
        <dbReference type="EMBL" id="RLN80199.1"/>
    </source>
</evidence>
<dbReference type="InterPro" id="IPR004839">
    <property type="entry name" value="Aminotransferase_I/II_large"/>
</dbReference>
<reference evidence="7" key="1">
    <citation type="journal article" date="2015" name="Genom Data">
        <title>Genome sequences of six Phytophthora species associated with forests in New Zealand.</title>
        <authorList>
            <person name="Studholme D.J."/>
            <person name="McDougal R.L."/>
            <person name="Sambles C."/>
            <person name="Hansen E."/>
            <person name="Hardy G."/>
            <person name="Grant M."/>
            <person name="Ganley R.J."/>
            <person name="Williams N.M."/>
        </authorList>
    </citation>
    <scope>NUCLEOTIDE SEQUENCE</scope>
    <source>
        <strain evidence="8">NZFS 2646</strain>
        <strain evidence="7">NZFS 3630</strain>
    </source>
</reference>
<protein>
    <recommendedName>
        <fullName evidence="13">Dihydrodipicolinate reductase C-terminal domain-containing protein</fullName>
    </recommendedName>
</protein>
<evidence type="ECO:0000313" key="8">
    <source>
        <dbReference type="EMBL" id="KAG2528713.1"/>
    </source>
</evidence>
<feature type="domain" description="Dihydrodipicolinate reductase N-terminal" evidence="5">
    <location>
        <begin position="333"/>
        <end position="444"/>
    </location>
</feature>
<dbReference type="Pfam" id="PF05173">
    <property type="entry name" value="DapB_C"/>
    <property type="match status" value="1"/>
</dbReference>
<keyword evidence="3" id="KW-0560">Oxidoreductase</keyword>
<keyword evidence="11" id="KW-1185">Reference proteome</keyword>
<dbReference type="InterPro" id="IPR036291">
    <property type="entry name" value="NAD(P)-bd_dom_sf"/>
</dbReference>
<dbReference type="Proteomes" id="UP000792063">
    <property type="component" value="Unassembled WGS sequence"/>
</dbReference>
<dbReference type="PANTHER" id="PTHR42858">
    <property type="entry name" value="AMINOTRANSFERASE"/>
    <property type="match status" value="1"/>
</dbReference>
<feature type="domain" description="Aminotransferase class I/classII large" evidence="4">
    <location>
        <begin position="14"/>
        <end position="285"/>
    </location>
</feature>
<sequence>MGDYGQYDVPKADEMINFKVGQPAASMLPLDKIREAANLKFAEADPMFLQYGVIKGYPKFRKTLSEFLTKGYQHPVDPEKLFVTNGVTGGLSLICSLYLQAGDLVFMEEPSYFLALSIMKDFKVNVRQIRMEEDGLDIDELERLLERGIVPKMLYTIPTCHNPTGRTLSVEKRKRLVDLSVKYGFIIIADEVYQLLSFPHVTPPPPMFTFDKHDTVLALGSFSKILAPALRLGWIQGSQKLFSKIEACGQLDSSGGINPVISGIVHAAISSGLQQQHLDATVQTLFSWYDQKDMGLGARRLSDAIREYQEVFAAKQKEVSSEEKTAKPEGKGVRVAVHGHDGRLGSLIVTELGKVEDGSASFAGAIVTRFETGVQAPDLNDVDVVIDVTLPAGTKKVISYLREQKDAGKISKLPALVVGTTGALPMEDLEAYSKLAPVALRSNFSVGVPLVSELIKAAAFKLPAKGWNVEVTEIHHTKKLDAPSGTAKTLVKSLAATGAPCLGETGQAPTHSLRLGDEVGQHTVLFAGPGERIEIVHQATRREVFAIGAVRVATLAPTLPLGLHSD</sequence>
<dbReference type="Proteomes" id="UP000285624">
    <property type="component" value="Unassembled WGS sequence"/>
</dbReference>
<dbReference type="GO" id="GO:0030170">
    <property type="term" value="F:pyridoxal phosphate binding"/>
    <property type="evidence" value="ECO:0007669"/>
    <property type="project" value="InterPro"/>
</dbReference>
<comment type="caution">
    <text evidence="9">The sequence shown here is derived from an EMBL/GenBank/DDBJ whole genome shotgun (WGS) entry which is preliminary data.</text>
</comment>
<dbReference type="AlphaFoldDB" id="A0A3R7JZG8"/>
<dbReference type="InterPro" id="IPR015421">
    <property type="entry name" value="PyrdxlP-dep_Trfase_major"/>
</dbReference>
<dbReference type="Pfam" id="PF01113">
    <property type="entry name" value="DapB_N"/>
    <property type="match status" value="1"/>
</dbReference>
<accession>A0A3R7JZG8</accession>
<dbReference type="InterPro" id="IPR015424">
    <property type="entry name" value="PyrdxlP-dep_Trfase"/>
</dbReference>
<evidence type="ECO:0008006" key="13">
    <source>
        <dbReference type="Google" id="ProtNLM"/>
    </source>
</evidence>
<reference evidence="11 12" key="2">
    <citation type="submission" date="2018-07" db="EMBL/GenBank/DDBJ databases">
        <title>Genome sequencing of oomycete isolates from Chile give support for New Zealand origin for Phytophthora kernoviae and make available the first Nothophytophthora sp. genome.</title>
        <authorList>
            <person name="Studholme D.J."/>
            <person name="Sanfuentes E."/>
            <person name="Panda P."/>
            <person name="Hill R."/>
            <person name="Sambles C."/>
            <person name="Grant M."/>
            <person name="Williams N.M."/>
            <person name="Mcdougal R.L."/>
        </authorList>
    </citation>
    <scope>NUCLEOTIDE SEQUENCE [LARGE SCALE GENOMIC DNA]</scope>
    <source>
        <strain evidence="9">Chile2</strain>
        <strain evidence="10">Chile4</strain>
    </source>
</reference>
<dbReference type="GO" id="GO:0009089">
    <property type="term" value="P:lysine biosynthetic process via diaminopimelate"/>
    <property type="evidence" value="ECO:0007669"/>
    <property type="project" value="InterPro"/>
</dbReference>
<evidence type="ECO:0000256" key="2">
    <source>
        <dbReference type="ARBA" id="ARBA00022857"/>
    </source>
</evidence>
<evidence type="ECO:0000259" key="6">
    <source>
        <dbReference type="Pfam" id="PF05173"/>
    </source>
</evidence>
<dbReference type="InterPro" id="IPR015422">
    <property type="entry name" value="PyrdxlP-dep_Trfase_small"/>
</dbReference>
<dbReference type="Gene3D" id="3.30.360.10">
    <property type="entry name" value="Dihydrodipicolinate Reductase, domain 2"/>
    <property type="match status" value="1"/>
</dbReference>
<gene>
    <name evidence="9" type="ORF">BBI17_002915</name>
    <name evidence="10" type="ORF">BBO99_00004678</name>
    <name evidence="8" type="ORF">JM16_002530</name>
    <name evidence="7" type="ORF">JM18_003980</name>
</gene>
<dbReference type="Gene3D" id="3.40.640.10">
    <property type="entry name" value="Type I PLP-dependent aspartate aminotransferase-like (Major domain)"/>
    <property type="match status" value="1"/>
</dbReference>
<dbReference type="SUPFAM" id="SSF51735">
    <property type="entry name" value="NAD(P)-binding Rossmann-fold domains"/>
    <property type="match status" value="1"/>
</dbReference>
<dbReference type="InterPro" id="IPR022664">
    <property type="entry name" value="DapB_N_CS"/>
</dbReference>
<evidence type="ECO:0000313" key="11">
    <source>
        <dbReference type="Proteomes" id="UP000285624"/>
    </source>
</evidence>
<organism evidence="9 12">
    <name type="scientific">Phytophthora kernoviae</name>
    <dbReference type="NCBI Taxonomy" id="325452"/>
    <lineage>
        <taxon>Eukaryota</taxon>
        <taxon>Sar</taxon>
        <taxon>Stramenopiles</taxon>
        <taxon>Oomycota</taxon>
        <taxon>Peronosporomycetes</taxon>
        <taxon>Peronosporales</taxon>
        <taxon>Peronosporaceae</taxon>
        <taxon>Phytophthora</taxon>
    </lineage>
</organism>
<dbReference type="EMBL" id="MBDN02000117">
    <property type="protein sequence ID" value="RLN80199.1"/>
    <property type="molecule type" value="Genomic_DNA"/>
</dbReference>
<proteinExistence type="predicted"/>
<evidence type="ECO:0000259" key="5">
    <source>
        <dbReference type="Pfam" id="PF01113"/>
    </source>
</evidence>
<dbReference type="Gene3D" id="3.90.1150.10">
    <property type="entry name" value="Aspartate Aminotransferase, domain 1"/>
    <property type="match status" value="1"/>
</dbReference>
<keyword evidence="2" id="KW-0521">NADP</keyword>
<evidence type="ECO:0000313" key="7">
    <source>
        <dbReference type="EMBL" id="KAG2527164.1"/>
    </source>
</evidence>